<feature type="transmembrane region" description="Helical" evidence="2">
    <location>
        <begin position="6"/>
        <end position="22"/>
    </location>
</feature>
<keyword evidence="2" id="KW-0472">Membrane</keyword>
<sequence length="244" mass="27057">MASRGVVGIFLLSALPILCLELRRGSPDLGVKDLILLCGRIFLLLALLTLIISVTTSWLNSFKSSQVYLKEEEEKNEKRQKLVRKKQQEAQGEKASRYIENVLKPHQEMKLRKLEERFYQMTGETWKLSTGHKLGACSSTAASRLICNQGAPHPRPGPPAGSRPVPGTPVKGFQVSGNSAAEAVAGLAPRLCPGQLHTHTERVLMLDLMLGRHHLELFLVQQGFPHFYLAPRPTNSQSYSKVIA</sequence>
<organism evidence="3 4">
    <name type="scientific">Canis lupus dingo</name>
    <name type="common">dingo</name>
    <dbReference type="NCBI Taxonomy" id="286419"/>
    <lineage>
        <taxon>Eukaryota</taxon>
        <taxon>Metazoa</taxon>
        <taxon>Chordata</taxon>
        <taxon>Craniata</taxon>
        <taxon>Vertebrata</taxon>
        <taxon>Euteleostomi</taxon>
        <taxon>Mammalia</taxon>
        <taxon>Eutheria</taxon>
        <taxon>Laurasiatheria</taxon>
        <taxon>Carnivora</taxon>
        <taxon>Caniformia</taxon>
        <taxon>Canidae</taxon>
        <taxon>Canis</taxon>
    </lineage>
</organism>
<keyword evidence="4" id="KW-1185">Reference proteome</keyword>
<dbReference type="GO" id="GO:0005654">
    <property type="term" value="C:nucleoplasm"/>
    <property type="evidence" value="ECO:0007669"/>
    <property type="project" value="Ensembl"/>
</dbReference>
<keyword evidence="2" id="KW-0812">Transmembrane</keyword>
<reference evidence="3" key="1">
    <citation type="submission" date="2025-08" db="UniProtKB">
        <authorList>
            <consortium name="Ensembl"/>
        </authorList>
    </citation>
    <scope>IDENTIFICATION</scope>
</reference>
<feature type="region of interest" description="Disordered" evidence="1">
    <location>
        <begin position="148"/>
        <end position="168"/>
    </location>
</feature>
<evidence type="ECO:0000256" key="1">
    <source>
        <dbReference type="SAM" id="MobiDB-lite"/>
    </source>
</evidence>
<evidence type="ECO:0000313" key="3">
    <source>
        <dbReference type="Ensembl" id="ENSCAFP00020001278.1"/>
    </source>
</evidence>
<accession>A0A8C0JIL3</accession>
<dbReference type="AlphaFoldDB" id="A0A8C0JIL3"/>
<dbReference type="Ensembl" id="ENSCAFT00020001513.1">
    <property type="protein sequence ID" value="ENSCAFP00020001278.1"/>
    <property type="gene ID" value="ENSCAFG00020001149.1"/>
</dbReference>
<reference evidence="3" key="2">
    <citation type="submission" date="2025-09" db="UniProtKB">
        <authorList>
            <consortium name="Ensembl"/>
        </authorList>
    </citation>
    <scope>IDENTIFICATION</scope>
</reference>
<dbReference type="Proteomes" id="UP000694391">
    <property type="component" value="Unplaced"/>
</dbReference>
<name>A0A8C0JIL3_CANLU</name>
<proteinExistence type="predicted"/>
<dbReference type="GO" id="GO:0005783">
    <property type="term" value="C:endoplasmic reticulum"/>
    <property type="evidence" value="ECO:0007669"/>
    <property type="project" value="Ensembl"/>
</dbReference>
<protein>
    <submittedName>
        <fullName evidence="3">UBX domain protein 8</fullName>
    </submittedName>
</protein>
<feature type="transmembrane region" description="Helical" evidence="2">
    <location>
        <begin position="34"/>
        <end position="59"/>
    </location>
</feature>
<evidence type="ECO:0000313" key="4">
    <source>
        <dbReference type="Proteomes" id="UP000694391"/>
    </source>
</evidence>
<dbReference type="GeneTree" id="ENSGT00390000018326"/>
<keyword evidence="2" id="KW-1133">Transmembrane helix</keyword>
<dbReference type="GO" id="GO:0005730">
    <property type="term" value="C:nucleolus"/>
    <property type="evidence" value="ECO:0007669"/>
    <property type="project" value="Ensembl"/>
</dbReference>
<evidence type="ECO:0000256" key="2">
    <source>
        <dbReference type="SAM" id="Phobius"/>
    </source>
</evidence>